<name>A0A9D4WVT2_PEA</name>
<dbReference type="EMBL" id="JAMSHJ010000005">
    <property type="protein sequence ID" value="KAI5408585.1"/>
    <property type="molecule type" value="Genomic_DNA"/>
</dbReference>
<evidence type="ECO:0000256" key="1">
    <source>
        <dbReference type="SAM" id="MobiDB-lite"/>
    </source>
</evidence>
<protein>
    <submittedName>
        <fullName evidence="2">Uncharacterized protein</fullName>
    </submittedName>
</protein>
<proteinExistence type="predicted"/>
<sequence length="326" mass="35282">MPGTKPAATPNLHRPNHSSRGGSRDGKGLLSDTNRQKDHNAPFVSKPKPTSSNGEKLLKDPKTNDLLDIEYVGPRAHQRFNISTSVSADKLIITLNRDFKEDKCIVPSQDDTVQNPLVLSSGKASADREMNPGASGELELSPRVAVGQPGDDSCPGQTIGFDNIEVDRKGASTEDQNCSVALGLKSFDPESCNAQTSLARNVNSDTNMCTDTEDADADGISLEQSLFEKKLNSSCYEAVKERSKANIAESAATVDHEYATGYADKKESVVMFDCSNSTKDEGCERLKVSMDLSVSANPQSTMVEKFTTCESDRHHVKPELSARSLH</sequence>
<dbReference type="PANTHER" id="PTHR46774">
    <property type="entry name" value="CHROMATIN MODIFICATION-RELATED PROTEIN EAF1 A-RELATED"/>
    <property type="match status" value="1"/>
</dbReference>
<comment type="caution">
    <text evidence="2">The sequence shown here is derived from an EMBL/GenBank/DDBJ whole genome shotgun (WGS) entry which is preliminary data.</text>
</comment>
<dbReference type="Proteomes" id="UP001058974">
    <property type="component" value="Chromosome 5"/>
</dbReference>
<organism evidence="2 3">
    <name type="scientific">Pisum sativum</name>
    <name type="common">Garden pea</name>
    <name type="synonym">Lathyrus oleraceus</name>
    <dbReference type="NCBI Taxonomy" id="3888"/>
    <lineage>
        <taxon>Eukaryota</taxon>
        <taxon>Viridiplantae</taxon>
        <taxon>Streptophyta</taxon>
        <taxon>Embryophyta</taxon>
        <taxon>Tracheophyta</taxon>
        <taxon>Spermatophyta</taxon>
        <taxon>Magnoliopsida</taxon>
        <taxon>eudicotyledons</taxon>
        <taxon>Gunneridae</taxon>
        <taxon>Pentapetalae</taxon>
        <taxon>rosids</taxon>
        <taxon>fabids</taxon>
        <taxon>Fabales</taxon>
        <taxon>Fabaceae</taxon>
        <taxon>Papilionoideae</taxon>
        <taxon>50 kb inversion clade</taxon>
        <taxon>NPAAA clade</taxon>
        <taxon>Hologalegina</taxon>
        <taxon>IRL clade</taxon>
        <taxon>Fabeae</taxon>
        <taxon>Lathyrus</taxon>
    </lineage>
</organism>
<dbReference type="InterPro" id="IPR044798">
    <property type="entry name" value="EAF1A/B"/>
</dbReference>
<accession>A0A9D4WVT2</accession>
<keyword evidence="3" id="KW-1185">Reference proteome</keyword>
<evidence type="ECO:0000313" key="3">
    <source>
        <dbReference type="Proteomes" id="UP001058974"/>
    </source>
</evidence>
<reference evidence="2 3" key="1">
    <citation type="journal article" date="2022" name="Nat. Genet.">
        <title>Improved pea reference genome and pan-genome highlight genomic features and evolutionary characteristics.</title>
        <authorList>
            <person name="Yang T."/>
            <person name="Liu R."/>
            <person name="Luo Y."/>
            <person name="Hu S."/>
            <person name="Wang D."/>
            <person name="Wang C."/>
            <person name="Pandey M.K."/>
            <person name="Ge S."/>
            <person name="Xu Q."/>
            <person name="Li N."/>
            <person name="Li G."/>
            <person name="Huang Y."/>
            <person name="Saxena R.K."/>
            <person name="Ji Y."/>
            <person name="Li M."/>
            <person name="Yan X."/>
            <person name="He Y."/>
            <person name="Liu Y."/>
            <person name="Wang X."/>
            <person name="Xiang C."/>
            <person name="Varshney R.K."/>
            <person name="Ding H."/>
            <person name="Gao S."/>
            <person name="Zong X."/>
        </authorList>
    </citation>
    <scope>NUCLEOTIDE SEQUENCE [LARGE SCALE GENOMIC DNA]</scope>
    <source>
        <strain evidence="2 3">cv. Zhongwan 6</strain>
    </source>
</reference>
<feature type="region of interest" description="Disordered" evidence="1">
    <location>
        <begin position="1"/>
        <end position="62"/>
    </location>
</feature>
<gene>
    <name evidence="2" type="ORF">KIW84_054432</name>
</gene>
<dbReference type="GO" id="GO:0035267">
    <property type="term" value="C:NuA4 histone acetyltransferase complex"/>
    <property type="evidence" value="ECO:0007669"/>
    <property type="project" value="InterPro"/>
</dbReference>
<evidence type="ECO:0000313" key="2">
    <source>
        <dbReference type="EMBL" id="KAI5408585.1"/>
    </source>
</evidence>
<dbReference type="PANTHER" id="PTHR46774:SF3">
    <property type="entry name" value="CHROMATIN MODIFICATION-RELATED PROTEIN EAF1 A-RELATED"/>
    <property type="match status" value="1"/>
</dbReference>
<dbReference type="Gramene" id="Psat05G0443200-T1">
    <property type="protein sequence ID" value="KAI5408585.1"/>
    <property type="gene ID" value="KIW84_054432"/>
</dbReference>
<dbReference type="AlphaFoldDB" id="A0A9D4WVT2"/>